<evidence type="ECO:0000256" key="5">
    <source>
        <dbReference type="SAM" id="MobiDB-lite"/>
    </source>
</evidence>
<keyword evidence="8" id="KW-1185">Reference proteome</keyword>
<dbReference type="Proteomes" id="UP000286716">
    <property type="component" value="Unassembled WGS sequence"/>
</dbReference>
<dbReference type="InterPro" id="IPR025295">
    <property type="entry name" value="eCIS_core_dom"/>
</dbReference>
<dbReference type="GO" id="GO:0009279">
    <property type="term" value="C:cell outer membrane"/>
    <property type="evidence" value="ECO:0007669"/>
    <property type="project" value="UniProtKB-SubCell"/>
</dbReference>
<dbReference type="Pfam" id="PF13699">
    <property type="entry name" value="eCIS_core"/>
    <property type="match status" value="1"/>
</dbReference>
<comment type="subcellular location">
    <subcellularLocation>
        <location evidence="1">Cell outer membrane</location>
    </subcellularLocation>
</comment>
<feature type="region of interest" description="Disordered" evidence="5">
    <location>
        <begin position="1"/>
        <end position="26"/>
    </location>
</feature>
<gene>
    <name evidence="7" type="ORF">DMA12_44670</name>
</gene>
<proteinExistence type="predicted"/>
<dbReference type="InterPro" id="IPR049756">
    <property type="entry name" value="PlcA-like_dom"/>
</dbReference>
<sequence>MGRQRPRQRARTGAVPAPAAEPQPVGIAFGPGNGALGRLYRSAAGDAPPGFAGNLPTGGQPIPAGQRDTLEAGLGASLASVRVHTGPAAAGLAQQVNAHAFTVGTDIYFGRGHYDPGSAAGYRLLAHEVTHTLQQPAAPTSGSLSVSTPDHPAEHEAERVAGLLTAGQGADVHSGQQAGVHRFSGFEHEQLGDATYADIDLGGGVTLTWGEVVALAGDEYGSVGELQAAVATPDGKARLRHRLEHDGVRGPVPAGLPTPAGDQAGNSRYIDLAMHNIAHFAGGGTALDTWRGHHEAALAAAMQAGVDGSEPGWQTAQLTEAFGQHFLTDSFSAGHVRTPRAEIVAWYQDDFTPRVLPAFVAHVRERVTQALTDDLARQMNAPAFLAHGEFDLILRAVLAYLDDRIHAQFEPLFGLGISGAISGTLHDHDNERGLWVASDAHPVPWQAFGDSRLACSPTSRDQAELAVITAREQLVRARALGEIRARDHVRPAGDPPGVVHFAFDSAALDAGAATALDRAADHLTAHPEIVLRIVGHTCPLGTDQYNDALGARRAEAVATYLMNRGAAPHQLVSVTAGEHQLVSAEQAQYPADRRAELQYVATGEEPPDLVWAQQKLVEEFGTPPYAAIERYVPREVPGLNDPQEDWHWGTLTDVMASEVDAWIAHYVADARTQAATAPELADRTIPVPDLGLPLIPGGPPITVTPVVVHPRPAVLALLDELIAHPTGFVGKLVGIPAANRSAPPPAPAVPCVPPRP</sequence>
<dbReference type="InterPro" id="IPR036737">
    <property type="entry name" value="OmpA-like_sf"/>
</dbReference>
<dbReference type="Gene3D" id="3.30.1330.60">
    <property type="entry name" value="OmpA-like domain"/>
    <property type="match status" value="1"/>
</dbReference>
<dbReference type="AlphaFoldDB" id="A0A428VWY5"/>
<evidence type="ECO:0000313" key="7">
    <source>
        <dbReference type="EMBL" id="RSM35346.1"/>
    </source>
</evidence>
<evidence type="ECO:0000256" key="4">
    <source>
        <dbReference type="PROSITE-ProRule" id="PRU00473"/>
    </source>
</evidence>
<dbReference type="PANTHER" id="PTHR30329:SF21">
    <property type="entry name" value="LIPOPROTEIN YIAD-RELATED"/>
    <property type="match status" value="1"/>
</dbReference>
<comment type="caution">
    <text evidence="7">The sequence shown here is derived from an EMBL/GenBank/DDBJ whole genome shotgun (WGS) entry which is preliminary data.</text>
</comment>
<keyword evidence="3" id="KW-0998">Cell outer membrane</keyword>
<evidence type="ECO:0000259" key="6">
    <source>
        <dbReference type="PROSITE" id="PS51123"/>
    </source>
</evidence>
<protein>
    <submittedName>
        <fullName evidence="7">DUF4157 domain-containing protein</fullName>
    </submittedName>
</protein>
<organism evidence="7 8">
    <name type="scientific">Amycolatopsis balhimycina DSM 5908</name>
    <dbReference type="NCBI Taxonomy" id="1081091"/>
    <lineage>
        <taxon>Bacteria</taxon>
        <taxon>Bacillati</taxon>
        <taxon>Actinomycetota</taxon>
        <taxon>Actinomycetes</taxon>
        <taxon>Pseudonocardiales</taxon>
        <taxon>Pseudonocardiaceae</taxon>
        <taxon>Amycolatopsis</taxon>
    </lineage>
</organism>
<dbReference type="InterPro" id="IPR006664">
    <property type="entry name" value="OMP_bac"/>
</dbReference>
<evidence type="ECO:0000313" key="8">
    <source>
        <dbReference type="Proteomes" id="UP000286716"/>
    </source>
</evidence>
<evidence type="ECO:0000256" key="2">
    <source>
        <dbReference type="ARBA" id="ARBA00023136"/>
    </source>
</evidence>
<feature type="compositionally biased region" description="Low complexity" evidence="5">
    <location>
        <begin position="14"/>
        <end position="25"/>
    </location>
</feature>
<evidence type="ECO:0000256" key="3">
    <source>
        <dbReference type="ARBA" id="ARBA00023237"/>
    </source>
</evidence>
<feature type="compositionally biased region" description="Basic residues" evidence="5">
    <location>
        <begin position="1"/>
        <end position="10"/>
    </location>
</feature>
<feature type="domain" description="OmpA-like" evidence="6">
    <location>
        <begin position="488"/>
        <end position="603"/>
    </location>
</feature>
<dbReference type="PROSITE" id="PS51123">
    <property type="entry name" value="OMPA_2"/>
    <property type="match status" value="1"/>
</dbReference>
<keyword evidence="2 4" id="KW-0472">Membrane</keyword>
<evidence type="ECO:0000256" key="1">
    <source>
        <dbReference type="ARBA" id="ARBA00004442"/>
    </source>
</evidence>
<dbReference type="SUPFAM" id="SSF103088">
    <property type="entry name" value="OmpA-like"/>
    <property type="match status" value="1"/>
</dbReference>
<dbReference type="PRINTS" id="PR01021">
    <property type="entry name" value="OMPADOMAIN"/>
</dbReference>
<dbReference type="EMBL" id="QHHU01000109">
    <property type="protein sequence ID" value="RSM35346.1"/>
    <property type="molecule type" value="Genomic_DNA"/>
</dbReference>
<dbReference type="RefSeq" id="WP_020647193.1">
    <property type="nucleotide sequence ID" value="NZ_QHHU01000109.1"/>
</dbReference>
<accession>A0A428VWY5</accession>
<dbReference type="OrthoDB" id="9153660at2"/>
<reference evidence="7 8" key="1">
    <citation type="submission" date="2018-05" db="EMBL/GenBank/DDBJ databases">
        <title>Evolution of GPA BGCs.</title>
        <authorList>
            <person name="Waglechner N."/>
            <person name="Wright G.D."/>
        </authorList>
    </citation>
    <scope>NUCLEOTIDE SEQUENCE [LARGE SCALE GENOMIC DNA]</scope>
    <source>
        <strain evidence="7 8">DSM 5908</strain>
    </source>
</reference>
<dbReference type="CDD" id="cd22893">
    <property type="entry name" value="PlcA-like"/>
    <property type="match status" value="1"/>
</dbReference>
<dbReference type="Pfam" id="PF00691">
    <property type="entry name" value="OmpA"/>
    <property type="match status" value="1"/>
</dbReference>
<dbReference type="InterPro" id="IPR006665">
    <property type="entry name" value="OmpA-like"/>
</dbReference>
<dbReference type="CDD" id="cd07185">
    <property type="entry name" value="OmpA_C-like"/>
    <property type="match status" value="1"/>
</dbReference>
<dbReference type="InterPro" id="IPR050330">
    <property type="entry name" value="Bact_OuterMem_StrucFunc"/>
</dbReference>
<name>A0A428VWY5_AMYBA</name>
<dbReference type="PANTHER" id="PTHR30329">
    <property type="entry name" value="STATOR ELEMENT OF FLAGELLAR MOTOR COMPLEX"/>
    <property type="match status" value="1"/>
</dbReference>